<name>A0A1S1L8U1_9MYCO</name>
<dbReference type="GeneID" id="57167541"/>
<dbReference type="STRING" id="948102.BKG76_12100"/>
<dbReference type="CDD" id="cd02440">
    <property type="entry name" value="AdoMet_MTases"/>
    <property type="match status" value="1"/>
</dbReference>
<sequence>MTAVTSECRLCDSTGPHQTLEIREMMFGTREVFEYFTCAACDTLQIVTVLEGEELMRHYPATYYSHNGAGQPRVLEWLVSQRDRFKLRSGGRVFGSVMTAPVPEGIFRVLLGGDAVSMLAQLGTERDARILDVGCGSGALLDRLARVGFGSLVGADPFIAADGESRAGIPLLKRYLADVTGEFDLIMFNHSLEHMPDPVGTLQVAAQKLAAGGMCLARVPTTSSEAWSMYGADWVQADAPRHMVIPSRHGMALAADRAGLRVSQTFDDSTFGQFTGSEAYRGDVPVTDPKILTMFRPKQIWEWEKRAKHLNQQNRGDQTGFVLRAK</sequence>
<dbReference type="Pfam" id="PF13489">
    <property type="entry name" value="Methyltransf_23"/>
    <property type="match status" value="1"/>
</dbReference>
<reference evidence="2 3" key="1">
    <citation type="submission" date="2016-10" db="EMBL/GenBank/DDBJ databases">
        <title>Evaluation of Human, Veterinary and Environmental Mycobacterium chelonae Isolates by Core Genome Phylogenomic Analysis, Targeted Gene Comparison, and Anti-microbial Susceptibility Patterns: A Tale of Mistaken Identities.</title>
        <authorList>
            <person name="Fogelson S.B."/>
            <person name="Camus A.C."/>
            <person name="Lorenz W."/>
            <person name="Vasireddy R."/>
            <person name="Vasireddy S."/>
            <person name="Smith T."/>
            <person name="Brown-Elliott B.A."/>
            <person name="Wallace R.J.Jr."/>
            <person name="Hasan N.A."/>
            <person name="Reischl U."/>
            <person name="Sanchez S."/>
        </authorList>
    </citation>
    <scope>NUCLEOTIDE SEQUENCE [LARGE SCALE GENOMIC DNA]</scope>
    <source>
        <strain evidence="2 3">1559</strain>
    </source>
</reference>
<proteinExistence type="predicted"/>
<organism evidence="2 3">
    <name type="scientific">Mycobacteroides franklinii</name>
    <dbReference type="NCBI Taxonomy" id="948102"/>
    <lineage>
        <taxon>Bacteria</taxon>
        <taxon>Bacillati</taxon>
        <taxon>Actinomycetota</taxon>
        <taxon>Actinomycetes</taxon>
        <taxon>Mycobacteriales</taxon>
        <taxon>Mycobacteriaceae</taxon>
        <taxon>Mycobacteroides</taxon>
    </lineage>
</organism>
<protein>
    <submittedName>
        <fullName evidence="2">Methyltransferase</fullName>
    </submittedName>
</protein>
<dbReference type="PANTHER" id="PTHR43861:SF3">
    <property type="entry name" value="PUTATIVE (AFU_ORTHOLOGUE AFUA_2G14390)-RELATED"/>
    <property type="match status" value="1"/>
</dbReference>
<dbReference type="SUPFAM" id="SSF53335">
    <property type="entry name" value="S-adenosyl-L-methionine-dependent methyltransferases"/>
    <property type="match status" value="1"/>
</dbReference>
<dbReference type="AlphaFoldDB" id="A0A1S1L8U1"/>
<dbReference type="PANTHER" id="PTHR43861">
    <property type="entry name" value="TRANS-ACONITATE 2-METHYLTRANSFERASE-RELATED"/>
    <property type="match status" value="1"/>
</dbReference>
<dbReference type="InterPro" id="IPR029063">
    <property type="entry name" value="SAM-dependent_MTases_sf"/>
</dbReference>
<dbReference type="RefSeq" id="WP_070937848.1">
    <property type="nucleotide sequence ID" value="NZ_MLIK01000019.1"/>
</dbReference>
<evidence type="ECO:0000313" key="2">
    <source>
        <dbReference type="EMBL" id="OHU21382.1"/>
    </source>
</evidence>
<dbReference type="OrthoDB" id="3779937at2"/>
<comment type="caution">
    <text evidence="2">The sequence shown here is derived from an EMBL/GenBank/DDBJ whole genome shotgun (WGS) entry which is preliminary data.</text>
</comment>
<dbReference type="GO" id="GO:0008168">
    <property type="term" value="F:methyltransferase activity"/>
    <property type="evidence" value="ECO:0007669"/>
    <property type="project" value="UniProtKB-KW"/>
</dbReference>
<keyword evidence="2" id="KW-0489">Methyltransferase</keyword>
<dbReference type="Proteomes" id="UP000179616">
    <property type="component" value="Unassembled WGS sequence"/>
</dbReference>
<evidence type="ECO:0000256" key="1">
    <source>
        <dbReference type="ARBA" id="ARBA00022679"/>
    </source>
</evidence>
<dbReference type="EMBL" id="MLIK01000019">
    <property type="protein sequence ID" value="OHU21382.1"/>
    <property type="molecule type" value="Genomic_DNA"/>
</dbReference>
<dbReference type="GO" id="GO:0032259">
    <property type="term" value="P:methylation"/>
    <property type="evidence" value="ECO:0007669"/>
    <property type="project" value="UniProtKB-KW"/>
</dbReference>
<keyword evidence="1 2" id="KW-0808">Transferase</keyword>
<dbReference type="Gene3D" id="3.40.50.150">
    <property type="entry name" value="Vaccinia Virus protein VP39"/>
    <property type="match status" value="1"/>
</dbReference>
<evidence type="ECO:0000313" key="3">
    <source>
        <dbReference type="Proteomes" id="UP000179616"/>
    </source>
</evidence>
<accession>A0A1S1L8U1</accession>
<gene>
    <name evidence="2" type="ORF">BKG76_12100</name>
</gene>